<dbReference type="GO" id="GO:0043130">
    <property type="term" value="F:ubiquitin binding"/>
    <property type="evidence" value="ECO:0007669"/>
    <property type="project" value="InterPro"/>
</dbReference>
<dbReference type="Gene3D" id="3.30.1370.110">
    <property type="match status" value="1"/>
</dbReference>
<dbReference type="InterPro" id="IPR027417">
    <property type="entry name" value="P-loop_NTPase"/>
</dbReference>
<feature type="compositionally biased region" description="Basic and acidic residues" evidence="1">
    <location>
        <begin position="1064"/>
        <end position="1076"/>
    </location>
</feature>
<dbReference type="InterPro" id="IPR056720">
    <property type="entry name" value="DUF7818"/>
</dbReference>
<feature type="region of interest" description="Disordered" evidence="1">
    <location>
        <begin position="120"/>
        <end position="148"/>
    </location>
</feature>
<keyword evidence="5" id="KW-1185">Reference proteome</keyword>
<feature type="compositionally biased region" description="Polar residues" evidence="1">
    <location>
        <begin position="596"/>
        <end position="609"/>
    </location>
</feature>
<protein>
    <submittedName>
        <fullName evidence="4">NEDD4 binding protein 2</fullName>
    </submittedName>
</protein>
<feature type="region of interest" description="Disordered" evidence="1">
    <location>
        <begin position="549"/>
        <end position="611"/>
    </location>
</feature>
<sequence>MPRRKKSGQSPARAPGGSPERGSLGHSSAHRDPAGSDGAMATNFPPSASLSSSAKQKIVSSMQEMFSHLDPEVLYIVLSEADFKVENAMDSLLELSVAAEVAAPPPSRVSGFERTAAALLSPRRLSGPGEDSSRPSQLLPPLPTSPLTEDLDRLVDQELQALTSRRGVEEALRGSQYLPVGASLCSPPPLPSQQQVLPELLQASQQTSLDQLCVWGGKVAEQQQQQQSVVNFTHLMTETAEDQLKPPLDLATSGRPSAFQRYKKQQDTLGNVSLPWNPGAPPFSPRVHGTQGPVFITPVAQSPSVWSNQAGLFPPWLGPGPASGRAPLRPAAAIPKSWALPAAPQPPAQHSRLRLEGKVLVMLRGAPGSGKSTLARALVEHNPGGVALSTDDYFSRNGVYQYDPAALGEAHEWNHKQAKEAFDRGANPIIIDNTNMQGWEMKPYVAQALKHGYKVLFREPDTWWKNKPRELERRNSHNVPVERIRRMLDNYERFVTVQSIMGSRMPETKPLVTSKTPCPDLVGLPGWSAGCETSRLYSSLPDVSSLGRSSGVGMLDEGSQESTESLNFQPTGTVAERAAARDRLDDVDLGELDSGSEAQSEWSLPTGDQSIPDCIVESVMRVEDPRGDETPVDFSKSTAQRVRRERPSRRSCFDGSQPTDLVKDTNQSDGEAEGAGTARDGGEKGRPPVLDFLGDWPSAWSLEQRPARSRGGSKDGDGKDEERVRPEAKSQPGPDVTEFQKLLDLIQTGAADIRAASSGSSSLSQSSLEELEEEEAAAVKSSRGELPDCVLDWKAADSCQVRGPTGGWDGIARGGNEAASATGGKDKTLGIGSESAGGWRGESRVGGRRQRSPASTRPDLTRARSLRPCFRRQRRAAPPQTDPRDFALLWRLNRGGDARDPPPGGVAVLSGDSSRFVPDLSSAASAAVAVHPSAYREVPYQVSHEKGTQVEETECAATQDSLESLRILSRHFKLVSFDTLEDLYDKCSQDLEWTTNLLLDSGERFFREDDEGEEDDGAGGTDEGFTSALCAASGNPEGTPSGPDVHVEHRPNVWPQGGRPAASESHESADKTEKQSSGEAADTNKDPPGSEISQADVSVPHTANEGERRGDRKATPEARPEPAAFGGSFDDGAIVEESGVGEMEEEIASMDEVHRLLQAELDEMERQQEVEVEVEEETARSRHTEERRGLHLDIRSVELRLPTEVALQLIELFGPVGADPGSFSTEDYAVQMDLNMANLLHQKWKETIQVNQLESMCLQPSHWGESQGASPVNQPDACGRIPFMDHWNAPRPHVSLRDIIKEEQALQENVEKVTLASIHILISRADLDRRDGAALLKEDQLFSLFPTIDRHFLQDIFRDHNYSLTQTELFLRSLLEEEPVKTVVAPEFPRSDHLRAASKEREKSAPGGYQDTEEPEYEDFRAEATQQRARQLESFSKAAEAYKQGSKEVAAFYAQQGHLHGQRMHEANHRAAVQIFERVNASLLPNNILDLHGLHVDEALQHLAQVLQDKTTGNEQHRGLCRPQLSVITGRGNHSRGGVARIRPAVIDYLTNKHYRFAEPKPGLVLVSLK</sequence>
<dbReference type="InterPro" id="IPR036063">
    <property type="entry name" value="Smr_dom_sf"/>
</dbReference>
<dbReference type="InterPro" id="IPR002625">
    <property type="entry name" value="Smr_dom"/>
</dbReference>
<dbReference type="Pfam" id="PF25126">
    <property type="entry name" value="DUF7818"/>
    <property type="match status" value="1"/>
</dbReference>
<evidence type="ECO:0000256" key="1">
    <source>
        <dbReference type="SAM" id="MobiDB-lite"/>
    </source>
</evidence>
<dbReference type="InterPro" id="IPR013899">
    <property type="entry name" value="DUF1771"/>
</dbReference>
<feature type="region of interest" description="Disordered" evidence="1">
    <location>
        <begin position="1009"/>
        <end position="1132"/>
    </location>
</feature>
<dbReference type="SUPFAM" id="SSF46934">
    <property type="entry name" value="UBA-like"/>
    <property type="match status" value="1"/>
</dbReference>
<name>A0AAQ4Q3Q5_GASAC</name>
<dbReference type="SUPFAM" id="SSF160443">
    <property type="entry name" value="SMR domain-like"/>
    <property type="match status" value="1"/>
</dbReference>
<dbReference type="InterPro" id="IPR041801">
    <property type="entry name" value="N4BP2_CUE"/>
</dbReference>
<evidence type="ECO:0000259" key="3">
    <source>
        <dbReference type="PROSITE" id="PS51140"/>
    </source>
</evidence>
<feature type="region of interest" description="Disordered" evidence="1">
    <location>
        <begin position="1"/>
        <end position="50"/>
    </location>
</feature>
<dbReference type="Pfam" id="PF01713">
    <property type="entry name" value="Smr"/>
    <property type="match status" value="1"/>
</dbReference>
<dbReference type="PROSITE" id="PS51140">
    <property type="entry name" value="CUE"/>
    <property type="match status" value="1"/>
</dbReference>
<feature type="compositionally biased region" description="Basic and acidic residues" evidence="1">
    <location>
        <begin position="1104"/>
        <end position="1120"/>
    </location>
</feature>
<dbReference type="SMART" id="SM01162">
    <property type="entry name" value="DUF1771"/>
    <property type="match status" value="1"/>
</dbReference>
<evidence type="ECO:0000313" key="4">
    <source>
        <dbReference type="Ensembl" id="ENSGACP00000045936.1"/>
    </source>
</evidence>
<dbReference type="GO" id="GO:0005634">
    <property type="term" value="C:nucleus"/>
    <property type="evidence" value="ECO:0007669"/>
    <property type="project" value="TreeGrafter"/>
</dbReference>
<dbReference type="GeneTree" id="ENSGT00940000164462"/>
<feature type="region of interest" description="Disordered" evidence="1">
    <location>
        <begin position="1167"/>
        <end position="1187"/>
    </location>
</feature>
<reference evidence="4" key="2">
    <citation type="submission" date="2025-08" db="UniProtKB">
        <authorList>
            <consortium name="Ensembl"/>
        </authorList>
    </citation>
    <scope>IDENTIFICATION</scope>
</reference>
<organism evidence="4 5">
    <name type="scientific">Gasterosteus aculeatus aculeatus</name>
    <name type="common">three-spined stickleback</name>
    <dbReference type="NCBI Taxonomy" id="481459"/>
    <lineage>
        <taxon>Eukaryota</taxon>
        <taxon>Metazoa</taxon>
        <taxon>Chordata</taxon>
        <taxon>Craniata</taxon>
        <taxon>Vertebrata</taxon>
        <taxon>Euteleostomi</taxon>
        <taxon>Actinopterygii</taxon>
        <taxon>Neopterygii</taxon>
        <taxon>Teleostei</taxon>
        <taxon>Neoteleostei</taxon>
        <taxon>Acanthomorphata</taxon>
        <taxon>Eupercaria</taxon>
        <taxon>Perciformes</taxon>
        <taxon>Cottioidei</taxon>
        <taxon>Gasterosteales</taxon>
        <taxon>Gasterosteidae</taxon>
        <taxon>Gasterosteus</taxon>
    </lineage>
</organism>
<dbReference type="PANTHER" id="PTHR46535">
    <property type="entry name" value="NEDD4-BINDING PROTEIN 2"/>
    <property type="match status" value="1"/>
</dbReference>
<feature type="compositionally biased region" description="Polar residues" evidence="1">
    <location>
        <begin position="654"/>
        <end position="669"/>
    </location>
</feature>
<dbReference type="Ensembl" id="ENSGACT00000033585.1">
    <property type="protein sequence ID" value="ENSGACP00000045936.1"/>
    <property type="gene ID" value="ENSGACG00000028915.1"/>
</dbReference>
<feature type="compositionally biased region" description="Polar residues" evidence="1">
    <location>
        <begin position="560"/>
        <end position="572"/>
    </location>
</feature>
<feature type="region of interest" description="Disordered" evidence="1">
    <location>
        <begin position="755"/>
        <end position="780"/>
    </location>
</feature>
<evidence type="ECO:0000313" key="5">
    <source>
        <dbReference type="Proteomes" id="UP000007635"/>
    </source>
</evidence>
<feature type="domain" description="CUE" evidence="3">
    <location>
        <begin position="54"/>
        <end position="97"/>
    </location>
</feature>
<feature type="compositionally biased region" description="Low complexity" evidence="1">
    <location>
        <begin position="755"/>
        <end position="768"/>
    </location>
</feature>
<evidence type="ECO:0000259" key="2">
    <source>
        <dbReference type="PROSITE" id="PS50828"/>
    </source>
</evidence>
<feature type="compositionally biased region" description="Basic and acidic residues" evidence="1">
    <location>
        <begin position="1391"/>
        <end position="1404"/>
    </location>
</feature>
<dbReference type="Gene3D" id="3.40.50.300">
    <property type="entry name" value="P-loop containing nucleotide triphosphate hydrolases"/>
    <property type="match status" value="1"/>
</dbReference>
<accession>A0AAQ4Q3Q5</accession>
<feature type="domain" description="Smr" evidence="2">
    <location>
        <begin position="1489"/>
        <end position="1570"/>
    </location>
</feature>
<dbReference type="SMART" id="SM00463">
    <property type="entry name" value="SMR"/>
    <property type="match status" value="1"/>
</dbReference>
<dbReference type="InterPro" id="IPR056718">
    <property type="entry name" value="DUF7816"/>
</dbReference>
<feature type="region of interest" description="Disordered" evidence="1">
    <location>
        <begin position="623"/>
        <end position="737"/>
    </location>
</feature>
<dbReference type="Pfam" id="PF13671">
    <property type="entry name" value="AAA_33"/>
    <property type="match status" value="1"/>
</dbReference>
<feature type="region of interest" description="Disordered" evidence="1">
    <location>
        <begin position="816"/>
        <end position="885"/>
    </location>
</feature>
<dbReference type="InterPro" id="IPR003892">
    <property type="entry name" value="CUE"/>
</dbReference>
<dbReference type="PANTHER" id="PTHR46535:SF1">
    <property type="entry name" value="NEDD4-BINDING PROTEIN 2"/>
    <property type="match status" value="1"/>
</dbReference>
<feature type="compositionally biased region" description="Basic and acidic residues" evidence="1">
    <location>
        <begin position="712"/>
        <end position="728"/>
    </location>
</feature>
<dbReference type="Pfam" id="PF08590">
    <property type="entry name" value="DUF1771"/>
    <property type="match status" value="1"/>
</dbReference>
<dbReference type="Proteomes" id="UP000007635">
    <property type="component" value="Chromosome IX"/>
</dbReference>
<feature type="compositionally biased region" description="Basic and acidic residues" evidence="1">
    <location>
        <begin position="1177"/>
        <end position="1187"/>
    </location>
</feature>
<dbReference type="CDD" id="cd14365">
    <property type="entry name" value="CUE_N4BP2"/>
    <property type="match status" value="1"/>
</dbReference>
<proteinExistence type="predicted"/>
<dbReference type="SUPFAM" id="SSF52540">
    <property type="entry name" value="P-loop containing nucleoside triphosphate hydrolases"/>
    <property type="match status" value="1"/>
</dbReference>
<dbReference type="Gene3D" id="1.10.8.10">
    <property type="entry name" value="DNA helicase RuvA subunit, C-terminal domain"/>
    <property type="match status" value="1"/>
</dbReference>
<dbReference type="Pfam" id="PF25124">
    <property type="entry name" value="DUF7816"/>
    <property type="match status" value="1"/>
</dbReference>
<dbReference type="PROSITE" id="PS50828">
    <property type="entry name" value="SMR"/>
    <property type="match status" value="1"/>
</dbReference>
<reference evidence="4" key="3">
    <citation type="submission" date="2025-09" db="UniProtKB">
        <authorList>
            <consortium name="Ensembl"/>
        </authorList>
    </citation>
    <scope>IDENTIFICATION</scope>
</reference>
<reference evidence="4 5" key="1">
    <citation type="journal article" date="2021" name="G3 (Bethesda)">
        <title>Improved contiguity of the threespine stickleback genome using long-read sequencing.</title>
        <authorList>
            <person name="Nath S."/>
            <person name="Shaw D.E."/>
            <person name="White M.A."/>
        </authorList>
    </citation>
    <scope>NUCLEOTIDE SEQUENCE [LARGE SCALE GENOMIC DNA]</scope>
    <source>
        <strain evidence="4 5">Lake Benthic</strain>
    </source>
</reference>
<dbReference type="GO" id="GO:0004519">
    <property type="term" value="F:endonuclease activity"/>
    <property type="evidence" value="ECO:0007669"/>
    <property type="project" value="TreeGrafter"/>
</dbReference>
<feature type="region of interest" description="Disordered" evidence="1">
    <location>
        <begin position="1391"/>
        <end position="1416"/>
    </location>
</feature>
<dbReference type="InterPro" id="IPR052772">
    <property type="entry name" value="Endo/PolyKinase_Domain-Protein"/>
</dbReference>
<dbReference type="InterPro" id="IPR009060">
    <property type="entry name" value="UBA-like_sf"/>
</dbReference>